<dbReference type="KEGG" id="mdv:C5Q96_00505"/>
<keyword evidence="1" id="KW-0472">Membrane</keyword>
<keyword evidence="3" id="KW-1185">Reference proteome</keyword>
<name>A0A2S0L2C2_9FIRM</name>
<reference evidence="3" key="1">
    <citation type="submission" date="2018-02" db="EMBL/GenBank/DDBJ databases">
        <authorList>
            <person name="Holder M.E."/>
            <person name="Ajami N.J."/>
            <person name="Petrosino J.F."/>
        </authorList>
    </citation>
    <scope>NUCLEOTIDE SEQUENCE [LARGE SCALE GENOMIC DNA]</scope>
    <source>
        <strain evidence="3">CCUG 47132</strain>
    </source>
</reference>
<dbReference type="Proteomes" id="UP000237883">
    <property type="component" value="Chromosome"/>
</dbReference>
<feature type="transmembrane region" description="Helical" evidence="1">
    <location>
        <begin position="7"/>
        <end position="25"/>
    </location>
</feature>
<protein>
    <submittedName>
        <fullName evidence="2">Uncharacterized protein</fullName>
    </submittedName>
</protein>
<evidence type="ECO:0000313" key="2">
    <source>
        <dbReference type="EMBL" id="AVM47423.1"/>
    </source>
</evidence>
<dbReference type="EMBL" id="CP027228">
    <property type="protein sequence ID" value="AVM47423.1"/>
    <property type="molecule type" value="Genomic_DNA"/>
</dbReference>
<feature type="transmembrane region" description="Helical" evidence="1">
    <location>
        <begin position="31"/>
        <end position="50"/>
    </location>
</feature>
<sequence>MKNIKRVGYLIVVGLAVLLIIAATGGNDLPMILSFGVGTILALIGIALAIRETKTDKPMFYSYGKNWFGGYLNNSAFILGIAVGFFATKVIYGITALGIIAVLYAIIIVALKNKRSEAM</sequence>
<dbReference type="OrthoDB" id="3035694at2"/>
<keyword evidence="1" id="KW-0812">Transmembrane</keyword>
<feature type="transmembrane region" description="Helical" evidence="1">
    <location>
        <begin position="71"/>
        <end position="88"/>
    </location>
</feature>
<dbReference type="RefSeq" id="WP_106056182.1">
    <property type="nucleotide sequence ID" value="NZ_CP027228.1"/>
</dbReference>
<accession>A0A2S0L2C2</accession>
<evidence type="ECO:0000313" key="3">
    <source>
        <dbReference type="Proteomes" id="UP000237883"/>
    </source>
</evidence>
<proteinExistence type="predicted"/>
<evidence type="ECO:0000256" key="1">
    <source>
        <dbReference type="SAM" id="Phobius"/>
    </source>
</evidence>
<organism evidence="2 3">
    <name type="scientific">Mogibacterium diversum</name>
    <dbReference type="NCBI Taxonomy" id="114527"/>
    <lineage>
        <taxon>Bacteria</taxon>
        <taxon>Bacillati</taxon>
        <taxon>Bacillota</taxon>
        <taxon>Clostridia</taxon>
        <taxon>Peptostreptococcales</taxon>
        <taxon>Anaerovoracaceae</taxon>
        <taxon>Mogibacterium</taxon>
    </lineage>
</organism>
<dbReference type="AlphaFoldDB" id="A0A2S0L2C2"/>
<feature type="transmembrane region" description="Helical" evidence="1">
    <location>
        <begin position="94"/>
        <end position="111"/>
    </location>
</feature>
<keyword evidence="1" id="KW-1133">Transmembrane helix</keyword>
<gene>
    <name evidence="2" type="ORF">C5Q96_00505</name>
</gene>
<dbReference type="GeneID" id="78390729"/>